<feature type="region of interest" description="Disordered" evidence="1">
    <location>
        <begin position="247"/>
        <end position="266"/>
    </location>
</feature>
<keyword evidence="3" id="KW-1185">Reference proteome</keyword>
<proteinExistence type="predicted"/>
<dbReference type="VEuPathDB" id="FungiDB:HMPREF1544_00279"/>
<name>S2KKA5_MUCC1</name>
<accession>S2KKA5</accession>
<evidence type="ECO:0000256" key="1">
    <source>
        <dbReference type="SAM" id="MobiDB-lite"/>
    </source>
</evidence>
<organism evidence="2 3">
    <name type="scientific">Mucor circinelloides f. circinelloides (strain 1006PhL)</name>
    <name type="common">Mucormycosis agent</name>
    <name type="synonym">Calyptromyces circinelloides</name>
    <dbReference type="NCBI Taxonomy" id="1220926"/>
    <lineage>
        <taxon>Eukaryota</taxon>
        <taxon>Fungi</taxon>
        <taxon>Fungi incertae sedis</taxon>
        <taxon>Mucoromycota</taxon>
        <taxon>Mucoromycotina</taxon>
        <taxon>Mucoromycetes</taxon>
        <taxon>Mucorales</taxon>
        <taxon>Mucorineae</taxon>
        <taxon>Mucoraceae</taxon>
        <taxon>Mucor</taxon>
    </lineage>
</organism>
<gene>
    <name evidence="2" type="ORF">HMPREF1544_00279</name>
</gene>
<dbReference type="AlphaFoldDB" id="S2KKA5"/>
<dbReference type="OMA" id="RYENTME"/>
<evidence type="ECO:0000313" key="3">
    <source>
        <dbReference type="Proteomes" id="UP000014254"/>
    </source>
</evidence>
<sequence length="322" mass="37287">MPFSERPGSDQLSKFVLKHPDVKNIITRTLMDTDGDAYRIGDVEWDHDLRSDVVYEPVHVSLDQPPIVIEVQATVNPDFMNRAAHYCIMAYRRYKVLPILLIFNTQATSISTNDTSSLNNFCALSLSCEYWAKKCYLVNANSASSETNNELHPFTALSAFLIKQQTCLMGSNSRKDPVTQSLLQMAKDFLEQSIKRERELLDTVCNIGIQHYERILRTAERTPHDSPSLQEEAVSGIQKLQQVKRRFEEMDTEEPSNDTTIGKSAGEERYENTMEFVKKYKSTRKRMNWRDCYAQLEQKTNVIKYKNAEVLRVQYNRFKKND</sequence>
<dbReference type="Proteomes" id="UP000014254">
    <property type="component" value="Unassembled WGS sequence"/>
</dbReference>
<evidence type="ECO:0000313" key="2">
    <source>
        <dbReference type="EMBL" id="EPB92840.1"/>
    </source>
</evidence>
<protein>
    <submittedName>
        <fullName evidence="2">Uncharacterized protein</fullName>
    </submittedName>
</protein>
<dbReference type="EMBL" id="KE123897">
    <property type="protein sequence ID" value="EPB92840.1"/>
    <property type="molecule type" value="Genomic_DNA"/>
</dbReference>
<reference evidence="3" key="1">
    <citation type="submission" date="2013-05" db="EMBL/GenBank/DDBJ databases">
        <title>The Genome sequence of Mucor circinelloides f. circinelloides 1006PhL.</title>
        <authorList>
            <consortium name="The Broad Institute Genomics Platform"/>
            <person name="Cuomo C."/>
            <person name="Earl A."/>
            <person name="Findley K."/>
            <person name="Lee S.C."/>
            <person name="Walker B."/>
            <person name="Young S."/>
            <person name="Zeng Q."/>
            <person name="Gargeya S."/>
            <person name="Fitzgerald M."/>
            <person name="Haas B."/>
            <person name="Abouelleil A."/>
            <person name="Allen A.W."/>
            <person name="Alvarado L."/>
            <person name="Arachchi H.M."/>
            <person name="Berlin A.M."/>
            <person name="Chapman S.B."/>
            <person name="Gainer-Dewar J."/>
            <person name="Goldberg J."/>
            <person name="Griggs A."/>
            <person name="Gujja S."/>
            <person name="Hansen M."/>
            <person name="Howarth C."/>
            <person name="Imamovic A."/>
            <person name="Ireland A."/>
            <person name="Larimer J."/>
            <person name="McCowan C."/>
            <person name="Murphy C."/>
            <person name="Pearson M."/>
            <person name="Poon T.W."/>
            <person name="Priest M."/>
            <person name="Roberts A."/>
            <person name="Saif S."/>
            <person name="Shea T."/>
            <person name="Sisk P."/>
            <person name="Sykes S."/>
            <person name="Wortman J."/>
            <person name="Nusbaum C."/>
            <person name="Birren B."/>
        </authorList>
    </citation>
    <scope>NUCLEOTIDE SEQUENCE [LARGE SCALE GENOMIC DNA]</scope>
    <source>
        <strain evidence="3">1006PhL</strain>
    </source>
</reference>
<dbReference type="OrthoDB" id="2283182at2759"/>
<dbReference type="InParanoid" id="S2KKA5"/>